<feature type="region of interest" description="Disordered" evidence="1">
    <location>
        <begin position="233"/>
        <end position="280"/>
    </location>
</feature>
<dbReference type="EMBL" id="AP014927">
    <property type="protein sequence ID" value="BAS04945.1"/>
    <property type="molecule type" value="Genomic_DNA"/>
</dbReference>
<evidence type="ECO:0000313" key="2">
    <source>
        <dbReference type="EMBL" id="BAS04945.1"/>
    </source>
</evidence>
<dbReference type="InterPro" id="IPR018317">
    <property type="entry name" value="QueC"/>
</dbReference>
<protein>
    <recommendedName>
        <fullName evidence="4">7-cyano-7-deazaguanine synthase</fullName>
    </recommendedName>
</protein>
<sequence>MAKHPLLVFSGGMDSSYMLWKQLEQGDVHTCYIKATQSQEKIEMELAAREKIIKFFEDKTGRKVLSDTIVSLGDSFVASRTNAGSWKESWNNNIPDHTFSQALVWPFGLQFAADGQRHSEVCLGYVMGDQFAVHLGDMEAAWRHTCNFARYEPIPIRFPLMYTTKDRILAEMPLEIIPDLWICELPKSVDDRMVACEKCPACETMAKTVFIWERRNERTFQSAIDERLANLAARKTQSEEADGKLKDSHEVDGLRKKESGGCDLEREPDGASQIAHAEEE</sequence>
<name>A0A0K2QQR9_9CAUD</name>
<dbReference type="GeneID" id="26634614"/>
<feature type="compositionally biased region" description="Basic and acidic residues" evidence="1">
    <location>
        <begin position="236"/>
        <end position="269"/>
    </location>
</feature>
<accession>A0A0K2QQR9</accession>
<dbReference type="Pfam" id="PF06508">
    <property type="entry name" value="QueC"/>
    <property type="match status" value="1"/>
</dbReference>
<dbReference type="Gene3D" id="3.40.50.620">
    <property type="entry name" value="HUPs"/>
    <property type="match status" value="1"/>
</dbReference>
<reference evidence="2 3" key="1">
    <citation type="submission" date="2015-07" db="EMBL/GenBank/DDBJ databases">
        <title>Two Asian jumbo phage RSL2 and RSF1 infecting the phytopathogen Ralstonia solanacearum share common features related to the phi-KZ-like phages.</title>
        <authorList>
            <person name="Kawasaki T."/>
            <person name="Fujie M."/>
            <person name="Chatchawankanphanich O."/>
            <person name="Ogata H."/>
            <person name="Yamada T."/>
        </authorList>
    </citation>
    <scope>NUCLEOTIDE SEQUENCE [LARGE SCALE GENOMIC DNA]</scope>
    <source>
        <strain evidence="2 3">RSF1</strain>
    </source>
</reference>
<evidence type="ECO:0008006" key="4">
    <source>
        <dbReference type="Google" id="ProtNLM"/>
    </source>
</evidence>
<evidence type="ECO:0000256" key="1">
    <source>
        <dbReference type="SAM" id="MobiDB-lite"/>
    </source>
</evidence>
<dbReference type="InterPro" id="IPR014729">
    <property type="entry name" value="Rossmann-like_a/b/a_fold"/>
</dbReference>
<dbReference type="Proteomes" id="UP000202583">
    <property type="component" value="Segment"/>
</dbReference>
<dbReference type="OrthoDB" id="30395at10239"/>
<keyword evidence="3" id="KW-1185">Reference proteome</keyword>
<proteinExistence type="predicted"/>
<dbReference type="RefSeq" id="YP_009207957.1">
    <property type="nucleotide sequence ID" value="NC_028899.1"/>
</dbReference>
<evidence type="ECO:0000313" key="3">
    <source>
        <dbReference type="Proteomes" id="UP000202583"/>
    </source>
</evidence>
<dbReference type="SUPFAM" id="SSF52402">
    <property type="entry name" value="Adenine nucleotide alpha hydrolases-like"/>
    <property type="match status" value="1"/>
</dbReference>
<dbReference type="KEGG" id="vg:26634614"/>
<organism evidence="2 3">
    <name type="scientific">Ralstonia phage RSF1</name>
    <dbReference type="NCBI Taxonomy" id="1689679"/>
    <lineage>
        <taxon>Viruses</taxon>
        <taxon>Duplodnaviria</taxon>
        <taxon>Heunggongvirae</taxon>
        <taxon>Uroviricota</taxon>
        <taxon>Caudoviricetes</taxon>
        <taxon>Chimalliviridae</taxon>
        <taxon>Chiangmaivirus</taxon>
        <taxon>Chiangmaivirus RSF1</taxon>
    </lineage>
</organism>